<protein>
    <submittedName>
        <fullName evidence="2">Uncharacterized protein</fullName>
    </submittedName>
</protein>
<comment type="caution">
    <text evidence="2">The sequence shown here is derived from an EMBL/GenBank/DDBJ whole genome shotgun (WGS) entry which is preliminary data.</text>
</comment>
<dbReference type="EMBL" id="JSUQ01000004">
    <property type="protein sequence ID" value="KHQ54105.1"/>
    <property type="molecule type" value="Genomic_DNA"/>
</dbReference>
<organism evidence="2 3">
    <name type="scientific">Mameliella alba</name>
    <dbReference type="NCBI Taxonomy" id="561184"/>
    <lineage>
        <taxon>Bacteria</taxon>
        <taxon>Pseudomonadati</taxon>
        <taxon>Pseudomonadota</taxon>
        <taxon>Alphaproteobacteria</taxon>
        <taxon>Rhodobacterales</taxon>
        <taxon>Roseobacteraceae</taxon>
        <taxon>Mameliella</taxon>
    </lineage>
</organism>
<evidence type="ECO:0000313" key="2">
    <source>
        <dbReference type="EMBL" id="KHQ54105.1"/>
    </source>
</evidence>
<dbReference type="AlphaFoldDB" id="A0A0B3RSY3"/>
<name>A0A0B3RSY3_9RHOB</name>
<sequence>MGRQGREPNKLTPQERAAFEKELEDFQPERPLDSDDATGAPTGRDDKGVLSRRYTREAAFRAWEYLERHDPAQPLPNWVSAYLRDVAGKILADLGPLGSLPPASAHAALGLVGEQWPKHHPESVYAIISAWIDPDRPGGPVVSGRKAGAVRYIEEYMDGDRSVQVDTVIEWYRKGQKASKRSI</sequence>
<feature type="region of interest" description="Disordered" evidence="1">
    <location>
        <begin position="20"/>
        <end position="50"/>
    </location>
</feature>
<accession>A0A0B3RSY3</accession>
<reference evidence="2 3" key="1">
    <citation type="submission" date="2014-10" db="EMBL/GenBank/DDBJ databases">
        <title>Genome sequence of Ponticoccus sp. strain UMTAT08 isolated from clonal culture of toxic dinoflagellate Alexandrium tamiyavanichii.</title>
        <authorList>
            <person name="Gan H.Y."/>
            <person name="Muhd D.-D."/>
            <person name="Mohd Noor M.E."/>
            <person name="Yeong Y.S."/>
            <person name="Usup G."/>
        </authorList>
    </citation>
    <scope>NUCLEOTIDE SEQUENCE [LARGE SCALE GENOMIC DNA]</scope>
    <source>
        <strain evidence="2 3">UMTAT08</strain>
    </source>
</reference>
<dbReference type="OrthoDB" id="9977694at2"/>
<proteinExistence type="predicted"/>
<gene>
    <name evidence="2" type="ORF">OA50_01333</name>
</gene>
<evidence type="ECO:0000256" key="1">
    <source>
        <dbReference type="SAM" id="MobiDB-lite"/>
    </source>
</evidence>
<keyword evidence="3" id="KW-1185">Reference proteome</keyword>
<evidence type="ECO:0000313" key="3">
    <source>
        <dbReference type="Proteomes" id="UP000030960"/>
    </source>
</evidence>
<dbReference type="Proteomes" id="UP000030960">
    <property type="component" value="Unassembled WGS sequence"/>
</dbReference>
<dbReference type="RefSeq" id="WP_043138865.1">
    <property type="nucleotide sequence ID" value="NZ_JSUQ01000004.1"/>
</dbReference>